<evidence type="ECO:0000313" key="4">
    <source>
        <dbReference type="Proteomes" id="UP000192441"/>
    </source>
</evidence>
<dbReference type="Proteomes" id="UP000192441">
    <property type="component" value="Unassembled WGS sequence"/>
</dbReference>
<dbReference type="Proteomes" id="UP000467379">
    <property type="component" value="Chromosome"/>
</dbReference>
<evidence type="ECO:0000313" key="2">
    <source>
        <dbReference type="EMBL" id="BBZ14778.1"/>
    </source>
</evidence>
<dbReference type="EMBL" id="MVHM01000001">
    <property type="protein sequence ID" value="ORA40878.1"/>
    <property type="molecule type" value="Genomic_DNA"/>
</dbReference>
<reference evidence="3 4" key="1">
    <citation type="submission" date="2016-12" db="EMBL/GenBank/DDBJ databases">
        <title>The new phylogeny of genus Mycobacterium.</title>
        <authorList>
            <person name="Tortoli E."/>
            <person name="Trovato A."/>
            <person name="Cirillo D.M."/>
        </authorList>
    </citation>
    <scope>NUCLEOTIDE SEQUENCE [LARGE SCALE GENOMIC DNA]</scope>
    <source>
        <strain evidence="3 4">DSM 44624</strain>
    </source>
</reference>
<keyword evidence="5" id="KW-1185">Reference proteome</keyword>
<sequence>MIQKLPQVALTAAALGAAFGLALAQPVATAQPFSATDKQYLAALRHGGLCCPNQPDVPVWYESPELAINTGKLVAESFARAPTYQQFKLLQGVVGEQSLNRGAHPLDFHEAGKVVIIAIRYYAGLDAECKLMKQMGGAMGEAPYWYGPVTYSGGLAVQPGCINFEK</sequence>
<reference evidence="2" key="3">
    <citation type="submission" date="2020-02" db="EMBL/GenBank/DDBJ databases">
        <authorList>
            <person name="Matsumoto Y."/>
            <person name="Kinjo T."/>
            <person name="Motooka D."/>
            <person name="Nabeya D."/>
            <person name="Jung N."/>
            <person name="Uechi K."/>
            <person name="Horii T."/>
            <person name="Iida T."/>
            <person name="Fujita J."/>
            <person name="Nakamura S."/>
        </authorList>
    </citation>
    <scope>NUCLEOTIDE SEQUENCE</scope>
    <source>
        <strain evidence="2">JCM 12687</strain>
    </source>
</reference>
<proteinExistence type="predicted"/>
<protein>
    <submittedName>
        <fullName evidence="3">Uncharacterized protein</fullName>
    </submittedName>
</protein>
<dbReference type="EMBL" id="AP022606">
    <property type="protein sequence ID" value="BBZ14778.1"/>
    <property type="molecule type" value="Genomic_DNA"/>
</dbReference>
<evidence type="ECO:0000313" key="5">
    <source>
        <dbReference type="Proteomes" id="UP000467379"/>
    </source>
</evidence>
<dbReference type="RefSeq" id="WP_083129658.1">
    <property type="nucleotide sequence ID" value="NZ_AP022606.1"/>
</dbReference>
<accession>A0A7I7WFN3</accession>
<evidence type="ECO:0000256" key="1">
    <source>
        <dbReference type="SAM" id="SignalP"/>
    </source>
</evidence>
<feature type="chain" id="PRO_5044658037" evidence="1">
    <location>
        <begin position="25"/>
        <end position="166"/>
    </location>
</feature>
<gene>
    <name evidence="3" type="ORF">BST20_01650</name>
    <name evidence="2" type="ORF">MBRA_49730</name>
</gene>
<organism evidence="3 4">
    <name type="scientific">Mycobacterium branderi</name>
    <dbReference type="NCBI Taxonomy" id="43348"/>
    <lineage>
        <taxon>Bacteria</taxon>
        <taxon>Bacillati</taxon>
        <taxon>Actinomycetota</taxon>
        <taxon>Actinomycetes</taxon>
        <taxon>Mycobacteriales</taxon>
        <taxon>Mycobacteriaceae</taxon>
        <taxon>Mycobacterium</taxon>
    </lineage>
</organism>
<feature type="signal peptide" evidence="1">
    <location>
        <begin position="1"/>
        <end position="24"/>
    </location>
</feature>
<name>A0A7I7WFN3_9MYCO</name>
<evidence type="ECO:0000313" key="3">
    <source>
        <dbReference type="EMBL" id="ORA40878.1"/>
    </source>
</evidence>
<reference evidence="2 5" key="2">
    <citation type="journal article" date="2019" name="Emerg. Microbes Infect.">
        <title>Comprehensive subspecies identification of 175 nontuberculous mycobacteria species based on 7547 genomic profiles.</title>
        <authorList>
            <person name="Matsumoto Y."/>
            <person name="Kinjo T."/>
            <person name="Motooka D."/>
            <person name="Nabeya D."/>
            <person name="Jung N."/>
            <person name="Uechi K."/>
            <person name="Horii T."/>
            <person name="Iida T."/>
            <person name="Fujita J."/>
            <person name="Nakamura S."/>
        </authorList>
    </citation>
    <scope>NUCLEOTIDE SEQUENCE [LARGE SCALE GENOMIC DNA]</scope>
    <source>
        <strain evidence="2 5">JCM 12687</strain>
    </source>
</reference>
<keyword evidence="1" id="KW-0732">Signal</keyword>
<dbReference type="AlphaFoldDB" id="A0A7I7WFN3"/>